<feature type="domain" description="ABC transmembrane type-1" evidence="8">
    <location>
        <begin position="65"/>
        <end position="254"/>
    </location>
</feature>
<dbReference type="EMBL" id="JAFIRA010000019">
    <property type="protein sequence ID" value="MCJ2543023.1"/>
    <property type="molecule type" value="Genomic_DNA"/>
</dbReference>
<evidence type="ECO:0000256" key="3">
    <source>
        <dbReference type="ARBA" id="ARBA00022475"/>
    </source>
</evidence>
<keyword evidence="3" id="KW-1003">Cell membrane</keyword>
<feature type="transmembrane region" description="Helical" evidence="7">
    <location>
        <begin position="187"/>
        <end position="208"/>
    </location>
</feature>
<dbReference type="PANTHER" id="PTHR43744:SF3">
    <property type="entry name" value="LACTOSE TRANSPORT SYSTEM PERMEASE PROTEIN LACG"/>
    <property type="match status" value="1"/>
</dbReference>
<feature type="transmembrane region" description="Helical" evidence="7">
    <location>
        <begin position="235"/>
        <end position="254"/>
    </location>
</feature>
<dbReference type="Gene3D" id="1.10.3720.10">
    <property type="entry name" value="MetI-like"/>
    <property type="match status" value="1"/>
</dbReference>
<gene>
    <name evidence="9" type="ORF">JX360_08910</name>
</gene>
<evidence type="ECO:0000313" key="9">
    <source>
        <dbReference type="EMBL" id="MCJ2543023.1"/>
    </source>
</evidence>
<feature type="transmembrane region" description="Helical" evidence="7">
    <location>
        <begin position="64"/>
        <end position="88"/>
    </location>
</feature>
<evidence type="ECO:0000313" key="10">
    <source>
        <dbReference type="Proteomes" id="UP000830835"/>
    </source>
</evidence>
<evidence type="ECO:0000256" key="4">
    <source>
        <dbReference type="ARBA" id="ARBA00022692"/>
    </source>
</evidence>
<proteinExistence type="inferred from homology"/>
<evidence type="ECO:0000256" key="1">
    <source>
        <dbReference type="ARBA" id="ARBA00004651"/>
    </source>
</evidence>
<dbReference type="PANTHER" id="PTHR43744">
    <property type="entry name" value="ABC TRANSPORTER PERMEASE PROTEIN MG189-RELATED-RELATED"/>
    <property type="match status" value="1"/>
</dbReference>
<organism evidence="9 10">
    <name type="scientific">Thermostichus vulcanus str. 'Rupite'</name>
    <dbReference type="NCBI Taxonomy" id="2813851"/>
    <lineage>
        <taxon>Bacteria</taxon>
        <taxon>Bacillati</taxon>
        <taxon>Cyanobacteriota</taxon>
        <taxon>Cyanophyceae</taxon>
        <taxon>Thermostichales</taxon>
        <taxon>Thermostichaceae</taxon>
        <taxon>Thermostichus</taxon>
    </lineage>
</organism>
<evidence type="ECO:0000256" key="7">
    <source>
        <dbReference type="RuleBase" id="RU363032"/>
    </source>
</evidence>
<dbReference type="RefSeq" id="WP_244350298.1">
    <property type="nucleotide sequence ID" value="NZ_JAFIRA010000019.1"/>
</dbReference>
<feature type="transmembrane region" description="Helical" evidence="7">
    <location>
        <begin position="133"/>
        <end position="150"/>
    </location>
</feature>
<accession>A0ABT0CB53</accession>
<keyword evidence="6 7" id="KW-0472">Membrane</keyword>
<dbReference type="Pfam" id="PF00528">
    <property type="entry name" value="BPD_transp_1"/>
    <property type="match status" value="1"/>
</dbReference>
<evidence type="ECO:0000259" key="8">
    <source>
        <dbReference type="PROSITE" id="PS50928"/>
    </source>
</evidence>
<comment type="similarity">
    <text evidence="7">Belongs to the binding-protein-dependent transport system permease family.</text>
</comment>
<keyword evidence="5 7" id="KW-1133">Transmembrane helix</keyword>
<keyword evidence="4 7" id="KW-0812">Transmembrane</keyword>
<sequence>MDGLLYGLLGSLAILILAPLLWLLSTALKSPQENIFAYPPRWIPAQPTLQAFERVWRENPFWRYTFNSLLVAGITVLMNLWVCSWAAYPLARMTFRGRQLLFWLLIGTSMIPFQITMIPLYVLSVQWGLRNSYVGLILPYAASAFGIFLLRQAFAGIPRELEDAARIDGCSLWGIWWHVMIPAVRPALITLAVFTFVAMWGDFLWPLLLLDDPNLYTLPLGVANLASAFSADWRLIAAGSLISVGPVLVLFWVLQHYVIPTDLDSGIRG</sequence>
<dbReference type="PROSITE" id="PS50928">
    <property type="entry name" value="ABC_TM1"/>
    <property type="match status" value="1"/>
</dbReference>
<reference evidence="9" key="1">
    <citation type="submission" date="2021-02" db="EMBL/GenBank/DDBJ databases">
        <title>The CRISPR/cas machinery reduction and long-range gene transfer in the hot spring cyanobacterium Synechococcus.</title>
        <authorList>
            <person name="Dvorak P."/>
            <person name="Jahodarova E."/>
            <person name="Hasler P."/>
            <person name="Poulickova A."/>
        </authorList>
    </citation>
    <scope>NUCLEOTIDE SEQUENCE</scope>
    <source>
        <strain evidence="9">Rupite</strain>
    </source>
</reference>
<comment type="subcellular location">
    <subcellularLocation>
        <location evidence="1 7">Cell membrane</location>
        <topology evidence="1 7">Multi-pass membrane protein</topology>
    </subcellularLocation>
</comment>
<dbReference type="CDD" id="cd06261">
    <property type="entry name" value="TM_PBP2"/>
    <property type="match status" value="1"/>
</dbReference>
<dbReference type="Proteomes" id="UP000830835">
    <property type="component" value="Unassembled WGS sequence"/>
</dbReference>
<dbReference type="SUPFAM" id="SSF161098">
    <property type="entry name" value="MetI-like"/>
    <property type="match status" value="1"/>
</dbReference>
<evidence type="ECO:0000256" key="6">
    <source>
        <dbReference type="ARBA" id="ARBA00023136"/>
    </source>
</evidence>
<keyword evidence="2 7" id="KW-0813">Transport</keyword>
<name>A0ABT0CB53_THEVL</name>
<keyword evidence="10" id="KW-1185">Reference proteome</keyword>
<protein>
    <submittedName>
        <fullName evidence="9">Carbohydrate ABC transporter permease</fullName>
    </submittedName>
</protein>
<dbReference type="InterPro" id="IPR000515">
    <property type="entry name" value="MetI-like"/>
</dbReference>
<dbReference type="InterPro" id="IPR035906">
    <property type="entry name" value="MetI-like_sf"/>
</dbReference>
<comment type="caution">
    <text evidence="9">The sequence shown here is derived from an EMBL/GenBank/DDBJ whole genome shotgun (WGS) entry which is preliminary data.</text>
</comment>
<evidence type="ECO:0000256" key="5">
    <source>
        <dbReference type="ARBA" id="ARBA00022989"/>
    </source>
</evidence>
<feature type="transmembrane region" description="Helical" evidence="7">
    <location>
        <begin position="100"/>
        <end position="121"/>
    </location>
</feature>
<evidence type="ECO:0000256" key="2">
    <source>
        <dbReference type="ARBA" id="ARBA00022448"/>
    </source>
</evidence>